<dbReference type="PANTHER" id="PTHR21533">
    <property type="entry name" value="LEUCINE-RICH PROTEIN"/>
    <property type="match status" value="1"/>
</dbReference>
<proteinExistence type="predicted"/>
<dbReference type="InterPro" id="IPR028118">
    <property type="entry name" value="Chibby_fam"/>
</dbReference>
<dbReference type="Proteomes" id="UP001652624">
    <property type="component" value="Chromosome 9"/>
</dbReference>
<dbReference type="PANTHER" id="PTHR21533:SF17">
    <property type="entry name" value="PROTEIN CHIBBY HOMOLOG 3"/>
    <property type="match status" value="1"/>
</dbReference>
<sequence length="127" mass="14551">MSTFYLLDQRTRQAELGLCYGAPRTRLSDEAFVFRGGRWAPEAAHLRPPAERGPGQARLEENYYLRLQQELLMDMLTETTARMRLLEELREAEAGSGAARAWQRKMRRRDGAGGLLLLEQRALESAR</sequence>
<dbReference type="GeneID" id="132540148"/>
<gene>
    <name evidence="2" type="primary">CBY3</name>
</gene>
<name>A0ABM3XVN1_ERIEU</name>
<protein>
    <submittedName>
        <fullName evidence="2">Protein chibby homolog 3</fullName>
    </submittedName>
</protein>
<evidence type="ECO:0000313" key="2">
    <source>
        <dbReference type="RefSeq" id="XP_060052892.1"/>
    </source>
</evidence>
<reference evidence="2" key="1">
    <citation type="submission" date="2025-08" db="UniProtKB">
        <authorList>
            <consortium name="RefSeq"/>
        </authorList>
    </citation>
    <scope>IDENTIFICATION</scope>
</reference>
<organism evidence="1 2">
    <name type="scientific">Erinaceus europaeus</name>
    <name type="common">Western European hedgehog</name>
    <dbReference type="NCBI Taxonomy" id="9365"/>
    <lineage>
        <taxon>Eukaryota</taxon>
        <taxon>Metazoa</taxon>
        <taxon>Chordata</taxon>
        <taxon>Craniata</taxon>
        <taxon>Vertebrata</taxon>
        <taxon>Euteleostomi</taxon>
        <taxon>Mammalia</taxon>
        <taxon>Eutheria</taxon>
        <taxon>Laurasiatheria</taxon>
        <taxon>Eulipotyphla</taxon>
        <taxon>Erinaceidae</taxon>
        <taxon>Erinaceinae</taxon>
        <taxon>Erinaceus</taxon>
    </lineage>
</organism>
<keyword evidence="1" id="KW-1185">Reference proteome</keyword>
<dbReference type="RefSeq" id="XP_060052892.1">
    <property type="nucleotide sequence ID" value="XM_060196909.1"/>
</dbReference>
<evidence type="ECO:0000313" key="1">
    <source>
        <dbReference type="Proteomes" id="UP001652624"/>
    </source>
</evidence>
<dbReference type="Pfam" id="PF14645">
    <property type="entry name" value="Chibby"/>
    <property type="match status" value="1"/>
</dbReference>
<accession>A0ABM3XVN1</accession>